<organism evidence="2 3">
    <name type="scientific">Aduncisulcus paluster</name>
    <dbReference type="NCBI Taxonomy" id="2918883"/>
    <lineage>
        <taxon>Eukaryota</taxon>
        <taxon>Metamonada</taxon>
        <taxon>Carpediemonas-like organisms</taxon>
        <taxon>Aduncisulcus</taxon>
    </lineage>
</organism>
<accession>A0ABQ5K0T9</accession>
<feature type="compositionally biased region" description="Polar residues" evidence="1">
    <location>
        <begin position="525"/>
        <end position="537"/>
    </location>
</feature>
<feature type="region of interest" description="Disordered" evidence="1">
    <location>
        <begin position="559"/>
        <end position="600"/>
    </location>
</feature>
<gene>
    <name evidence="2" type="ORF">ADUPG1_012825</name>
</gene>
<feature type="compositionally biased region" description="Basic and acidic residues" evidence="1">
    <location>
        <begin position="401"/>
        <end position="411"/>
    </location>
</feature>
<comment type="caution">
    <text evidence="2">The sequence shown here is derived from an EMBL/GenBank/DDBJ whole genome shotgun (WGS) entry which is preliminary data.</text>
</comment>
<keyword evidence="3" id="KW-1185">Reference proteome</keyword>
<evidence type="ECO:0000313" key="3">
    <source>
        <dbReference type="Proteomes" id="UP001057375"/>
    </source>
</evidence>
<feature type="compositionally biased region" description="Low complexity" evidence="1">
    <location>
        <begin position="579"/>
        <end position="600"/>
    </location>
</feature>
<protein>
    <submittedName>
        <fullName evidence="2">Uncharacterized protein</fullName>
    </submittedName>
</protein>
<feature type="compositionally biased region" description="Basic residues" evidence="1">
    <location>
        <begin position="565"/>
        <end position="574"/>
    </location>
</feature>
<name>A0ABQ5K0T9_9EUKA</name>
<dbReference type="EMBL" id="BQXS01012539">
    <property type="protein sequence ID" value="GKT24713.1"/>
    <property type="molecule type" value="Genomic_DNA"/>
</dbReference>
<feature type="region of interest" description="Disordered" evidence="1">
    <location>
        <begin position="517"/>
        <end position="537"/>
    </location>
</feature>
<feature type="region of interest" description="Disordered" evidence="1">
    <location>
        <begin position="385"/>
        <end position="420"/>
    </location>
</feature>
<dbReference type="Proteomes" id="UP001057375">
    <property type="component" value="Unassembled WGS sequence"/>
</dbReference>
<evidence type="ECO:0000256" key="1">
    <source>
        <dbReference type="SAM" id="MobiDB-lite"/>
    </source>
</evidence>
<reference evidence="2" key="1">
    <citation type="submission" date="2022-03" db="EMBL/GenBank/DDBJ databases">
        <title>Draft genome sequence of Aduncisulcus paluster, a free-living microaerophilic Fornicata.</title>
        <authorList>
            <person name="Yuyama I."/>
            <person name="Kume K."/>
            <person name="Tamura T."/>
            <person name="Inagaki Y."/>
            <person name="Hashimoto T."/>
        </authorList>
    </citation>
    <scope>NUCLEOTIDE SEQUENCE</scope>
    <source>
        <strain evidence="2">NY0171</strain>
    </source>
</reference>
<evidence type="ECO:0000313" key="2">
    <source>
        <dbReference type="EMBL" id="GKT24713.1"/>
    </source>
</evidence>
<feature type="non-terminal residue" evidence="2">
    <location>
        <position position="600"/>
    </location>
</feature>
<proteinExistence type="predicted"/>
<sequence>MKNLLSNINEDKFSDTIIHEIEKGSELLFTLEDFKIAVLSLHEDVFSLIHFPSIRREEIEAYRLLIIEYACTLINELHSLIPKSALESLLHLFPLAFSHEANEILPAQTDIDLLKPPLSSIHKLQAEINSRCVLIPKSFALQFSLSNGIKHNYTNTKELQSIIDEVSQSINRFICGEDDKLAQAGIAICLALLSSRSILPAILNQICAKVIGLRFVVQNNLHRYCLFWVEKLKHQEESSYLQELQNACLFAYLSGSLSEWSHDPLMPDSSTMDIISGGIGSVFTEEIITTKQQHHKDEDKEECRNNGTLLLYCLVAAFFFSSKPSCAIPALFIDAAIAGCIVALNMDEQEVLTPSGVLFSSLSSHFPPNIQYKARSIFQSSYISNKHSSSSSKNLFLTPSRRKEEEDHDQRQQQQSMLPQSDDPITFTARIALFYRPSLKDRFLSQVIFYHNPVLVYPQLALEAHRICIMQRRIAPLSGAQVRVAKRRVIIPTVSGYDDTEKRDDLSTVSVRILPVKDRHHHQKTQNPFGLSSSKTHSFSRLQSSSSSLFDNPHNLSSSNDFISNKHKHKRHSSSTRPSATSKPSVIPSSSCPSSSCPSS</sequence>